<dbReference type="Proteomes" id="UP001426770">
    <property type="component" value="Unassembled WGS sequence"/>
</dbReference>
<sequence length="96" mass="9440">MGDMRIPGLPIHDGSVAAGRGGSHAFGLAGAVELSRTLGTLPRHVVVIAVEAATFAPGPPSPQVEAAVDAAVTAASAELAELVLLAQSAEGEQSCA</sequence>
<proteinExistence type="predicted"/>
<reference evidence="1 2" key="1">
    <citation type="submission" date="2024-02" db="EMBL/GenBank/DDBJ databases">
        <title>Lysinimicrobium sediminis NBRC 112286.</title>
        <authorList>
            <person name="Ichikawa N."/>
            <person name="Katano-Makiyama Y."/>
            <person name="Hidaka K."/>
        </authorList>
    </citation>
    <scope>NUCLEOTIDE SEQUENCE [LARGE SCALE GENOMIC DNA]</scope>
    <source>
        <strain evidence="1 2">NBRC 112286</strain>
    </source>
</reference>
<keyword evidence="2" id="KW-1185">Reference proteome</keyword>
<accession>A0ABP9WJS2</accession>
<name>A0ABP9WJS2_9MICO</name>
<dbReference type="Gene3D" id="3.40.50.1450">
    <property type="entry name" value="HybD-like"/>
    <property type="match status" value="1"/>
</dbReference>
<evidence type="ECO:0000313" key="2">
    <source>
        <dbReference type="Proteomes" id="UP001426770"/>
    </source>
</evidence>
<protein>
    <recommendedName>
        <fullName evidence="3">Glycerate kinase</fullName>
    </recommendedName>
</protein>
<evidence type="ECO:0008006" key="3">
    <source>
        <dbReference type="Google" id="ProtNLM"/>
    </source>
</evidence>
<organism evidence="1 2">
    <name type="scientific">Demequina sediminis</name>
    <dbReference type="NCBI Taxonomy" id="1930058"/>
    <lineage>
        <taxon>Bacteria</taxon>
        <taxon>Bacillati</taxon>
        <taxon>Actinomycetota</taxon>
        <taxon>Actinomycetes</taxon>
        <taxon>Micrococcales</taxon>
        <taxon>Demequinaceae</taxon>
        <taxon>Demequina</taxon>
    </lineage>
</organism>
<dbReference type="RefSeq" id="WP_286216496.1">
    <property type="nucleotide sequence ID" value="NZ_AP027736.1"/>
</dbReference>
<dbReference type="SUPFAM" id="SSF53163">
    <property type="entry name" value="HybD-like"/>
    <property type="match status" value="1"/>
</dbReference>
<evidence type="ECO:0000313" key="1">
    <source>
        <dbReference type="EMBL" id="GAA5518881.1"/>
    </source>
</evidence>
<dbReference type="InterPro" id="IPR023430">
    <property type="entry name" value="Pept_HybD-like_dom_sf"/>
</dbReference>
<gene>
    <name evidence="1" type="ORF">Lsed01_01315</name>
</gene>
<comment type="caution">
    <text evidence="1">The sequence shown here is derived from an EMBL/GenBank/DDBJ whole genome shotgun (WGS) entry which is preliminary data.</text>
</comment>
<dbReference type="EMBL" id="BAABRR010000005">
    <property type="protein sequence ID" value="GAA5518881.1"/>
    <property type="molecule type" value="Genomic_DNA"/>
</dbReference>